<comment type="caution">
    <text evidence="3">The sequence shown here is derived from an EMBL/GenBank/DDBJ whole genome shotgun (WGS) entry which is preliminary data.</text>
</comment>
<reference evidence="3 4" key="1">
    <citation type="submission" date="2018-12" db="EMBL/GenBank/DDBJ databases">
        <authorList>
            <person name="Yang E."/>
        </authorList>
    </citation>
    <scope>NUCLEOTIDE SEQUENCE [LARGE SCALE GENOMIC DNA]</scope>
    <source>
        <strain evidence="3 4">SOD</strain>
    </source>
</reference>
<dbReference type="PANTHER" id="PTHR34980">
    <property type="entry name" value="INNER MEMBRANE PROTEIN-RELATED-RELATED"/>
    <property type="match status" value="1"/>
</dbReference>
<dbReference type="OrthoDB" id="9812349at2"/>
<sequence length="219" mass="23591">MSNLYAAPSADMTSPFANSQTYLPKMFQLNGRIGRVRYLVYASVISIAMMVVLGVALAVLAKVVGFMVLIAIALIVWLPIFVILFFVLRRRLHDMGKSGWFALLQFIPLVNLGFFLWVLFGRGNEGSNQYGPAPAPNTRPLVIAAWLIPVAMVASMPSYMKFEDELVKKMMTPASSADIATQMEAAAADSDSVAGVGNEVGEEAAATDTAAQAEPKPAN</sequence>
<dbReference type="Proteomes" id="UP000278085">
    <property type="component" value="Unassembled WGS sequence"/>
</dbReference>
<evidence type="ECO:0000313" key="4">
    <source>
        <dbReference type="Proteomes" id="UP000278085"/>
    </source>
</evidence>
<keyword evidence="2" id="KW-1133">Transmembrane helix</keyword>
<dbReference type="Pfam" id="PF05656">
    <property type="entry name" value="DUF805"/>
    <property type="match status" value="1"/>
</dbReference>
<organism evidence="3 4">
    <name type="scientific">Massilia atriviolacea</name>
    <dbReference type="NCBI Taxonomy" id="2495579"/>
    <lineage>
        <taxon>Bacteria</taxon>
        <taxon>Pseudomonadati</taxon>
        <taxon>Pseudomonadota</taxon>
        <taxon>Betaproteobacteria</taxon>
        <taxon>Burkholderiales</taxon>
        <taxon>Oxalobacteraceae</taxon>
        <taxon>Telluria group</taxon>
        <taxon>Massilia</taxon>
    </lineage>
</organism>
<feature type="transmembrane region" description="Helical" evidence="2">
    <location>
        <begin position="66"/>
        <end position="88"/>
    </location>
</feature>
<evidence type="ECO:0000313" key="3">
    <source>
        <dbReference type="EMBL" id="RSZ57283.1"/>
    </source>
</evidence>
<dbReference type="PANTHER" id="PTHR34980:SF3">
    <property type="entry name" value="BLR8105 PROTEIN"/>
    <property type="match status" value="1"/>
</dbReference>
<keyword evidence="2" id="KW-0812">Transmembrane</keyword>
<dbReference type="GO" id="GO:0005886">
    <property type="term" value="C:plasma membrane"/>
    <property type="evidence" value="ECO:0007669"/>
    <property type="project" value="TreeGrafter"/>
</dbReference>
<proteinExistence type="predicted"/>
<dbReference type="RefSeq" id="WP_126075626.1">
    <property type="nucleotide sequence ID" value="NZ_CP051166.1"/>
</dbReference>
<gene>
    <name evidence="3" type="ORF">EJB06_19155</name>
</gene>
<feature type="region of interest" description="Disordered" evidence="1">
    <location>
        <begin position="190"/>
        <end position="219"/>
    </location>
</feature>
<accession>A0A430HIE0</accession>
<keyword evidence="4" id="KW-1185">Reference proteome</keyword>
<evidence type="ECO:0000256" key="2">
    <source>
        <dbReference type="SAM" id="Phobius"/>
    </source>
</evidence>
<keyword evidence="2" id="KW-0472">Membrane</keyword>
<feature type="transmembrane region" description="Helical" evidence="2">
    <location>
        <begin position="38"/>
        <end position="60"/>
    </location>
</feature>
<dbReference type="EMBL" id="RXLQ01000010">
    <property type="protein sequence ID" value="RSZ57283.1"/>
    <property type="molecule type" value="Genomic_DNA"/>
</dbReference>
<protein>
    <submittedName>
        <fullName evidence="3">DUF805 domain-containing protein</fullName>
    </submittedName>
</protein>
<dbReference type="InterPro" id="IPR008523">
    <property type="entry name" value="DUF805"/>
</dbReference>
<feature type="transmembrane region" description="Helical" evidence="2">
    <location>
        <begin position="100"/>
        <end position="120"/>
    </location>
</feature>
<dbReference type="AlphaFoldDB" id="A0A430HIE0"/>
<evidence type="ECO:0000256" key="1">
    <source>
        <dbReference type="SAM" id="MobiDB-lite"/>
    </source>
</evidence>
<name>A0A430HIE0_9BURK</name>
<feature type="transmembrane region" description="Helical" evidence="2">
    <location>
        <begin position="140"/>
        <end position="160"/>
    </location>
</feature>